<dbReference type="InterPro" id="IPR013196">
    <property type="entry name" value="HTH_11"/>
</dbReference>
<dbReference type="InterPro" id="IPR036390">
    <property type="entry name" value="WH_DNA-bd_sf"/>
</dbReference>
<protein>
    <submittedName>
        <fullName evidence="4">Transcriptional regulator</fullName>
    </submittedName>
</protein>
<dbReference type="InterPro" id="IPR057727">
    <property type="entry name" value="WCX_dom"/>
</dbReference>
<evidence type="ECO:0000256" key="2">
    <source>
        <dbReference type="ARBA" id="ARBA00023163"/>
    </source>
</evidence>
<dbReference type="PROSITE" id="PS51000">
    <property type="entry name" value="HTH_DEOR_2"/>
    <property type="match status" value="1"/>
</dbReference>
<dbReference type="InterPro" id="IPR051534">
    <property type="entry name" value="CBASS_pafABC_assoc_protein"/>
</dbReference>
<dbReference type="Pfam" id="PF13280">
    <property type="entry name" value="WYL"/>
    <property type="match status" value="1"/>
</dbReference>
<feature type="domain" description="HTH deoR-type" evidence="3">
    <location>
        <begin position="2"/>
        <end position="57"/>
    </location>
</feature>
<dbReference type="InterPro" id="IPR001034">
    <property type="entry name" value="DeoR_HTH"/>
</dbReference>
<accession>A0A8J3RQ32</accession>
<dbReference type="PANTHER" id="PTHR34580:SF1">
    <property type="entry name" value="PROTEIN PAFC"/>
    <property type="match status" value="1"/>
</dbReference>
<proteinExistence type="predicted"/>
<sequence length="338" mass="37267">MRASRLLSILLLLQSRGRLTARQLADELEVSVRTIYRDVESLHTAGIPMYGEAGHRGGYQLLDGFRTRLTGLTAQEAQAVFLTGMPGPAAELGLGALAAAAELKIEAALPPDLREGSRCVREHFHLDAPGWYHDGDRVPLLPQVADAVWNKRVITVLYRRWAEPCEVTRVLEPYGLVLKAGKWYLVARCDGTLRTYRVNQILDLLVTDETFERPAGFDLAGHWSAHLTDFRSRLFRGHAVIRISPAGRERLPDLMSSAVVDAVAETAGPPDALGWVTATVPIESPIHARTEFLKFGAEVEVLEPAELREAMAESAHRLAALYPSRDRAGRALTAASRR</sequence>
<keyword evidence="1" id="KW-0805">Transcription regulation</keyword>
<dbReference type="PIRSF" id="PIRSF016838">
    <property type="entry name" value="PafC"/>
    <property type="match status" value="1"/>
</dbReference>
<dbReference type="GO" id="GO:0003700">
    <property type="term" value="F:DNA-binding transcription factor activity"/>
    <property type="evidence" value="ECO:0007669"/>
    <property type="project" value="InterPro"/>
</dbReference>
<evidence type="ECO:0000256" key="1">
    <source>
        <dbReference type="ARBA" id="ARBA00023015"/>
    </source>
</evidence>
<reference evidence="4 5" key="1">
    <citation type="submission" date="2021-01" db="EMBL/GenBank/DDBJ databases">
        <title>Whole genome shotgun sequence of Planobispora longispora NBRC 13918.</title>
        <authorList>
            <person name="Komaki H."/>
            <person name="Tamura T."/>
        </authorList>
    </citation>
    <scope>NUCLEOTIDE SEQUENCE [LARGE SCALE GENOMIC DNA]</scope>
    <source>
        <strain evidence="4 5">NBRC 13918</strain>
    </source>
</reference>
<keyword evidence="2" id="KW-0804">Transcription</keyword>
<dbReference type="PROSITE" id="PS52050">
    <property type="entry name" value="WYL"/>
    <property type="match status" value="1"/>
</dbReference>
<dbReference type="PANTHER" id="PTHR34580">
    <property type="match status" value="1"/>
</dbReference>
<dbReference type="InterPro" id="IPR028349">
    <property type="entry name" value="PafC-like"/>
</dbReference>
<dbReference type="InterPro" id="IPR036388">
    <property type="entry name" value="WH-like_DNA-bd_sf"/>
</dbReference>
<dbReference type="AlphaFoldDB" id="A0A8J3RQ32"/>
<name>A0A8J3RQ32_9ACTN</name>
<comment type="caution">
    <text evidence="4">The sequence shown here is derived from an EMBL/GenBank/DDBJ whole genome shotgun (WGS) entry which is preliminary data.</text>
</comment>
<keyword evidence="5" id="KW-1185">Reference proteome</keyword>
<dbReference type="EMBL" id="BOOH01000019">
    <property type="protein sequence ID" value="GIH76258.1"/>
    <property type="molecule type" value="Genomic_DNA"/>
</dbReference>
<dbReference type="Pfam" id="PF25583">
    <property type="entry name" value="WCX"/>
    <property type="match status" value="1"/>
</dbReference>
<evidence type="ECO:0000259" key="3">
    <source>
        <dbReference type="PROSITE" id="PS51000"/>
    </source>
</evidence>
<dbReference type="InterPro" id="IPR026881">
    <property type="entry name" value="WYL_dom"/>
</dbReference>
<evidence type="ECO:0000313" key="5">
    <source>
        <dbReference type="Proteomes" id="UP000616724"/>
    </source>
</evidence>
<gene>
    <name evidence="4" type="ORF">Plo01_26870</name>
</gene>
<dbReference type="RefSeq" id="WP_203890859.1">
    <property type="nucleotide sequence ID" value="NZ_BOOH01000019.1"/>
</dbReference>
<dbReference type="SUPFAM" id="SSF46785">
    <property type="entry name" value="Winged helix' DNA-binding domain"/>
    <property type="match status" value="1"/>
</dbReference>
<organism evidence="4 5">
    <name type="scientific">Planobispora longispora</name>
    <dbReference type="NCBI Taxonomy" id="28887"/>
    <lineage>
        <taxon>Bacteria</taxon>
        <taxon>Bacillati</taxon>
        <taxon>Actinomycetota</taxon>
        <taxon>Actinomycetes</taxon>
        <taxon>Streptosporangiales</taxon>
        <taxon>Streptosporangiaceae</taxon>
        <taxon>Planobispora</taxon>
    </lineage>
</organism>
<dbReference type="Pfam" id="PF08279">
    <property type="entry name" value="HTH_11"/>
    <property type="match status" value="1"/>
</dbReference>
<dbReference type="Gene3D" id="1.10.10.10">
    <property type="entry name" value="Winged helix-like DNA-binding domain superfamily/Winged helix DNA-binding domain"/>
    <property type="match status" value="1"/>
</dbReference>
<evidence type="ECO:0000313" key="4">
    <source>
        <dbReference type="EMBL" id="GIH76258.1"/>
    </source>
</evidence>
<dbReference type="Proteomes" id="UP000616724">
    <property type="component" value="Unassembled WGS sequence"/>
</dbReference>